<dbReference type="Gene3D" id="1.20.1440.30">
    <property type="entry name" value="Biosynthetic Protein domain"/>
    <property type="match status" value="1"/>
</dbReference>
<keyword evidence="3" id="KW-1185">Reference proteome</keyword>
<evidence type="ECO:0000256" key="1">
    <source>
        <dbReference type="SAM" id="SignalP"/>
    </source>
</evidence>
<protein>
    <submittedName>
        <fullName evidence="2">Erythromycin esterase</fullName>
    </submittedName>
</protein>
<accession>A0A2T0SW82</accession>
<feature type="signal peptide" evidence="1">
    <location>
        <begin position="1"/>
        <end position="20"/>
    </location>
</feature>
<evidence type="ECO:0000313" key="3">
    <source>
        <dbReference type="Proteomes" id="UP000238375"/>
    </source>
</evidence>
<dbReference type="Gene3D" id="3.30.1870.10">
    <property type="entry name" value="EreA-like, domain 2"/>
    <property type="match status" value="1"/>
</dbReference>
<feature type="chain" id="PRO_5015442437" evidence="1">
    <location>
        <begin position="21"/>
        <end position="419"/>
    </location>
</feature>
<proteinExistence type="predicted"/>
<gene>
    <name evidence="2" type="ORF">CLV58_110151</name>
</gene>
<evidence type="ECO:0000313" key="2">
    <source>
        <dbReference type="EMBL" id="PRY37681.1"/>
    </source>
</evidence>
<dbReference type="InterPro" id="IPR007815">
    <property type="entry name" value="Emycin_Estase"/>
</dbReference>
<sequence>MLNAFRTGLLLLFVSYRLLAQSDSSYNSVPHQPVQLDAANPFPLFDDSFYKNQLFLLGESHGFQTPQAVDFTLLRHLNQRVGLRHYLAEVDASQARLLNQYLQTGDTTLLKRVFTRWVKQKAQWGNADFYRKIQRIRALNQTLPNRRQIRFVGIDRIQDNPLAADHLSSLLATVRLSNDDRAVVDTLLAQLRSSRPDSIVGATALPLLDRFKADSAAYQRLLKSTYTETRQLLTNIGWLRTIPSREATLFANFAQLLPGLNGEKLYGLWGFFHVLQEKPVNSGKPLACRIRESNLYLHDKIVSITFAYLDSFMMSPSSYLPIEARTPGQRFSPVSLFNNDGKMMHTEGIDVMRALTRPRSVTLFALDRPGSFARTTPLRIRYSSAMAQRIEFNPALPMTAYFQYVMLVRDSPMTEPLAN</sequence>
<dbReference type="AlphaFoldDB" id="A0A2T0SW82"/>
<comment type="caution">
    <text evidence="2">The sequence shown here is derived from an EMBL/GenBank/DDBJ whole genome shotgun (WGS) entry which is preliminary data.</text>
</comment>
<dbReference type="Pfam" id="PF05139">
    <property type="entry name" value="Erythro_esteras"/>
    <property type="match status" value="1"/>
</dbReference>
<keyword evidence="1" id="KW-0732">Signal</keyword>
<dbReference type="SUPFAM" id="SSF159501">
    <property type="entry name" value="EreA/ChaN-like"/>
    <property type="match status" value="1"/>
</dbReference>
<dbReference type="EMBL" id="PVTE01000010">
    <property type="protein sequence ID" value="PRY37681.1"/>
    <property type="molecule type" value="Genomic_DNA"/>
</dbReference>
<dbReference type="GO" id="GO:0046677">
    <property type="term" value="P:response to antibiotic"/>
    <property type="evidence" value="ECO:0007669"/>
    <property type="project" value="InterPro"/>
</dbReference>
<organism evidence="2 3">
    <name type="scientific">Spirosoma oryzae</name>
    <dbReference type="NCBI Taxonomy" id="1469603"/>
    <lineage>
        <taxon>Bacteria</taxon>
        <taxon>Pseudomonadati</taxon>
        <taxon>Bacteroidota</taxon>
        <taxon>Cytophagia</taxon>
        <taxon>Cytophagales</taxon>
        <taxon>Cytophagaceae</taxon>
        <taxon>Spirosoma</taxon>
    </lineage>
</organism>
<dbReference type="Proteomes" id="UP000238375">
    <property type="component" value="Unassembled WGS sequence"/>
</dbReference>
<reference evidence="2 3" key="1">
    <citation type="submission" date="2018-03" db="EMBL/GenBank/DDBJ databases">
        <title>Genomic Encyclopedia of Archaeal and Bacterial Type Strains, Phase II (KMG-II): from individual species to whole genera.</title>
        <authorList>
            <person name="Goeker M."/>
        </authorList>
    </citation>
    <scope>NUCLEOTIDE SEQUENCE [LARGE SCALE GENOMIC DNA]</scope>
    <source>
        <strain evidence="2 3">DSM 28354</strain>
    </source>
</reference>
<name>A0A2T0SW82_9BACT</name>
<dbReference type="Gene3D" id="3.40.1660.10">
    <property type="entry name" value="EreA-like (biosynthetic domain)"/>
    <property type="match status" value="1"/>
</dbReference>